<dbReference type="InterPro" id="IPR000847">
    <property type="entry name" value="LysR_HTH_N"/>
</dbReference>
<comment type="similarity">
    <text evidence="1">Belongs to the LysR transcriptional regulatory family.</text>
</comment>
<dbReference type="InterPro" id="IPR058163">
    <property type="entry name" value="LysR-type_TF_proteobact-type"/>
</dbReference>
<name>A0ABU8RXZ0_9SPHN</name>
<keyword evidence="7" id="KW-1185">Reference proteome</keyword>
<evidence type="ECO:0000259" key="5">
    <source>
        <dbReference type="PROSITE" id="PS50931"/>
    </source>
</evidence>
<organism evidence="6 7">
    <name type="scientific">Novosphingobium anseongense</name>
    <dbReference type="NCBI Taxonomy" id="3133436"/>
    <lineage>
        <taxon>Bacteria</taxon>
        <taxon>Pseudomonadati</taxon>
        <taxon>Pseudomonadota</taxon>
        <taxon>Alphaproteobacteria</taxon>
        <taxon>Sphingomonadales</taxon>
        <taxon>Sphingomonadaceae</taxon>
        <taxon>Novosphingobium</taxon>
    </lineage>
</organism>
<evidence type="ECO:0000313" key="6">
    <source>
        <dbReference type="EMBL" id="MEJ5977955.1"/>
    </source>
</evidence>
<dbReference type="Gene3D" id="1.10.10.10">
    <property type="entry name" value="Winged helix-like DNA-binding domain superfamily/Winged helix DNA-binding domain"/>
    <property type="match status" value="1"/>
</dbReference>
<accession>A0ABU8RXZ0</accession>
<dbReference type="InterPro" id="IPR005119">
    <property type="entry name" value="LysR_subst-bd"/>
</dbReference>
<dbReference type="SUPFAM" id="SSF53850">
    <property type="entry name" value="Periplasmic binding protein-like II"/>
    <property type="match status" value="1"/>
</dbReference>
<dbReference type="InterPro" id="IPR036388">
    <property type="entry name" value="WH-like_DNA-bd_sf"/>
</dbReference>
<dbReference type="Gene3D" id="3.40.190.10">
    <property type="entry name" value="Periplasmic binding protein-like II"/>
    <property type="match status" value="2"/>
</dbReference>
<evidence type="ECO:0000256" key="2">
    <source>
        <dbReference type="ARBA" id="ARBA00023015"/>
    </source>
</evidence>
<proteinExistence type="inferred from homology"/>
<reference evidence="6 7" key="1">
    <citation type="submission" date="2024-03" db="EMBL/GenBank/DDBJ databases">
        <authorList>
            <person name="Jo J.-H."/>
        </authorList>
    </citation>
    <scope>NUCLEOTIDE SEQUENCE [LARGE SCALE GENOMIC DNA]</scope>
    <source>
        <strain evidence="6 7">PS1R-30</strain>
    </source>
</reference>
<evidence type="ECO:0000256" key="3">
    <source>
        <dbReference type="ARBA" id="ARBA00023125"/>
    </source>
</evidence>
<protein>
    <submittedName>
        <fullName evidence="6">LysR substrate-binding domain-containing protein</fullName>
    </submittedName>
</protein>
<dbReference type="CDD" id="cd08432">
    <property type="entry name" value="PBP2_GcdR_TrpI_HvrB_AmpR_like"/>
    <property type="match status" value="1"/>
</dbReference>
<evidence type="ECO:0000256" key="4">
    <source>
        <dbReference type="ARBA" id="ARBA00023163"/>
    </source>
</evidence>
<dbReference type="InterPro" id="IPR036390">
    <property type="entry name" value="WH_DNA-bd_sf"/>
</dbReference>
<dbReference type="Proteomes" id="UP001361239">
    <property type="component" value="Unassembled WGS sequence"/>
</dbReference>
<gene>
    <name evidence="6" type="ORF">WG901_14995</name>
</gene>
<dbReference type="SUPFAM" id="SSF46785">
    <property type="entry name" value="Winged helix' DNA-binding domain"/>
    <property type="match status" value="1"/>
</dbReference>
<dbReference type="PANTHER" id="PTHR30537">
    <property type="entry name" value="HTH-TYPE TRANSCRIPTIONAL REGULATOR"/>
    <property type="match status" value="1"/>
</dbReference>
<dbReference type="Pfam" id="PF00126">
    <property type="entry name" value="HTH_1"/>
    <property type="match status" value="1"/>
</dbReference>
<dbReference type="RefSeq" id="WP_339587902.1">
    <property type="nucleotide sequence ID" value="NZ_JBBHJZ010000003.1"/>
</dbReference>
<keyword evidence="2" id="KW-0805">Transcription regulation</keyword>
<keyword evidence="3" id="KW-0238">DNA-binding</keyword>
<keyword evidence="4" id="KW-0804">Transcription</keyword>
<dbReference type="PANTHER" id="PTHR30537:SF74">
    <property type="entry name" value="HTH-TYPE TRANSCRIPTIONAL REGULATOR TRPI"/>
    <property type="match status" value="1"/>
</dbReference>
<dbReference type="EMBL" id="JBBHJZ010000003">
    <property type="protein sequence ID" value="MEJ5977955.1"/>
    <property type="molecule type" value="Genomic_DNA"/>
</dbReference>
<dbReference type="PRINTS" id="PR00039">
    <property type="entry name" value="HTHLYSR"/>
</dbReference>
<comment type="caution">
    <text evidence="6">The sequence shown here is derived from an EMBL/GenBank/DDBJ whole genome shotgun (WGS) entry which is preliminary data.</text>
</comment>
<evidence type="ECO:0000256" key="1">
    <source>
        <dbReference type="ARBA" id="ARBA00009437"/>
    </source>
</evidence>
<dbReference type="PROSITE" id="PS50931">
    <property type="entry name" value="HTH_LYSR"/>
    <property type="match status" value="1"/>
</dbReference>
<feature type="domain" description="HTH lysR-type" evidence="5">
    <location>
        <begin position="4"/>
        <end position="61"/>
    </location>
</feature>
<evidence type="ECO:0000313" key="7">
    <source>
        <dbReference type="Proteomes" id="UP001361239"/>
    </source>
</evidence>
<dbReference type="Pfam" id="PF03466">
    <property type="entry name" value="LysR_substrate"/>
    <property type="match status" value="1"/>
</dbReference>
<sequence length="306" mass="33309">MSLPPLAAVRVFEAAARHENYSRAAEELALTQAGVSYQIKLLEERIGAQLFTRKGRGVALTSLGKRIAPRVSEAFSLLGEAFSAAQAENEAVLSITCSRTFATNWLAERIGAFNLTKPGLAVRLHVSDEVVDLAAGEIDVAIRGVIDPGPGVVTHFLVRQIITPMASPEFLARNPISTPADLRKVTRLSPNDEWWDTWFASLSDGYDGAHDPGLRFDSQVLDGQAAIAGHGVAMIFPPMFPDAIAAGRLVAPFDHYAVEARTMWLVYPEHKRNLAKVRAFRDWLLPAIRESLGDDPLGALVHPKDA</sequence>